<dbReference type="InterPro" id="IPR030394">
    <property type="entry name" value="G_HFLX_dom"/>
</dbReference>
<sequence length="921" mass="103135">MQMKNGSEFLLTDTVGFIQKLPTTLVAVFRATLEEISESSLLVHVVDICHPLAEQQIDAVEKVLAELDVSDIPKLMVWNKEFCNAVQEKLKDSMVPVEASLPFDKGELLSIIHQVGMVEKTEYTENGTFVKAFVPPCFARLLTPMRQLCRLGESGGISVQHCPNTRVYIENPALLSLKMYLTLTAMNGFLVFIQEENAGFSVGTHGAGLQDLKALASLGTAAGGTTEIVVNGTTGGNGIHGKLVGGHAKVVSLTGTQDCVYPPKQVDYSKSISLIPLHYVEPYFGGVATTASGSQAMSDEGKFALEVAVKSLEIFTRYFSMPYPVPKLDMVAVPEFFGGAMENYGLIIYRENKMLHNDLRSTAAKKQRLTIVVAHEVAHQWFGNLVTMEWWTHLWLNEGFATWISYMATDMMFPEWKIWTQFLQETNGGLRLDAQEQSHPIEVKIQHAHEVDEAFDAIGYKKGSAVIRMLQGYIGDEIFQKSLSLYMKRYAWSNASTEDLWSALSEVSGIRVNSMMDGWTKQKGYPVISVKSKGHILEFQQSQFLLSGSRGDGQWMVPITLCLGSYERRKSFLLESRTENLDTSDLLPTSGEKNEDEYGEASWIKVNVEQSGFYRVKYGDELNALLRKAIEKGFLSATDKFGILDDRYALCVACEQSLSSLLSLMDVYKKETDYIVLSKLIDVCYAVLEVLRDAIPDLTNALKEFFINILLFSAEKLGWESETGESHLNALMRGEVLMALAAFDHAKTHEQALQRFQAFLDDRSTPLLSADTKRAAYIAVMRNANTSRDGFESLLQVYREADAVQEKEHVLRTIASTPDPNILVEVLNFLISEEVRDQDIIYGLAGISLEGHEIAWRWMEFCSNEKGDEVEAFFRSSVTSAFAMNLKQSIEQVRIKARLVESIKQERKPLQHPLKQFACKG</sequence>
<organism evidence="11 12">
    <name type="scientific">Hibiscus sabdariffa</name>
    <name type="common">roselle</name>
    <dbReference type="NCBI Taxonomy" id="183260"/>
    <lineage>
        <taxon>Eukaryota</taxon>
        <taxon>Viridiplantae</taxon>
        <taxon>Streptophyta</taxon>
        <taxon>Embryophyta</taxon>
        <taxon>Tracheophyta</taxon>
        <taxon>Spermatophyta</taxon>
        <taxon>Magnoliopsida</taxon>
        <taxon>eudicotyledons</taxon>
        <taxon>Gunneridae</taxon>
        <taxon>Pentapetalae</taxon>
        <taxon>rosids</taxon>
        <taxon>malvids</taxon>
        <taxon>Malvales</taxon>
        <taxon>Malvaceae</taxon>
        <taxon>Malvoideae</taxon>
        <taxon>Hibiscus</taxon>
    </lineage>
</organism>
<keyword evidence="7" id="KW-0256">Endoplasmic reticulum</keyword>
<comment type="caution">
    <text evidence="11">The sequence shown here is derived from an EMBL/GenBank/DDBJ whole genome shotgun (WGS) entry which is preliminary data.</text>
</comment>
<keyword evidence="7" id="KW-0492">Microsome</keyword>
<evidence type="ECO:0000313" key="12">
    <source>
        <dbReference type="Proteomes" id="UP001396334"/>
    </source>
</evidence>
<evidence type="ECO:0000256" key="1">
    <source>
        <dbReference type="ARBA" id="ARBA00004174"/>
    </source>
</evidence>
<keyword evidence="12" id="KW-1185">Reference proteome</keyword>
<dbReference type="InterPro" id="IPR027417">
    <property type="entry name" value="P-loop_NTPase"/>
</dbReference>
<dbReference type="PANTHER" id="PTHR11533">
    <property type="entry name" value="PROTEASE M1 ZINC METALLOPROTEASE"/>
    <property type="match status" value="1"/>
</dbReference>
<comment type="similarity">
    <text evidence="2 9">Belongs to the peptidase M1 family.</text>
</comment>
<dbReference type="InterPro" id="IPR024571">
    <property type="entry name" value="ERAP1-like_C_dom"/>
</dbReference>
<dbReference type="Pfam" id="PF01433">
    <property type="entry name" value="Peptidase_M1"/>
    <property type="match status" value="1"/>
</dbReference>
<evidence type="ECO:0000256" key="2">
    <source>
        <dbReference type="ARBA" id="ARBA00010136"/>
    </source>
</evidence>
<dbReference type="Gene3D" id="2.60.40.1910">
    <property type="match status" value="1"/>
</dbReference>
<evidence type="ECO:0000256" key="8">
    <source>
        <dbReference type="ARBA" id="ARBA00023049"/>
    </source>
</evidence>
<dbReference type="EC" id="3.4.11.-" evidence="9"/>
<accession>A0ABR2SCB7</accession>
<name>A0ABR2SCB7_9ROSI</name>
<dbReference type="InterPro" id="IPR014782">
    <property type="entry name" value="Peptidase_M1_dom"/>
</dbReference>
<reference evidence="11 12" key="1">
    <citation type="journal article" date="2024" name="G3 (Bethesda)">
        <title>Genome assembly of Hibiscus sabdariffa L. provides insights into metabolisms of medicinal natural products.</title>
        <authorList>
            <person name="Kim T."/>
        </authorList>
    </citation>
    <scope>NUCLEOTIDE SEQUENCE [LARGE SCALE GENOMIC DNA]</scope>
    <source>
        <strain evidence="11">TK-2024</strain>
        <tissue evidence="11">Old leaves</tissue>
    </source>
</reference>
<dbReference type="InterPro" id="IPR050344">
    <property type="entry name" value="Peptidase_M1_aminopeptidases"/>
</dbReference>
<dbReference type="PANTHER" id="PTHR11533:SF274">
    <property type="entry name" value="AMINOPEPTIDASE"/>
    <property type="match status" value="1"/>
</dbReference>
<evidence type="ECO:0000256" key="6">
    <source>
        <dbReference type="ARBA" id="ARBA00022833"/>
    </source>
</evidence>
<dbReference type="Pfam" id="PF11838">
    <property type="entry name" value="ERAP1_C"/>
    <property type="match status" value="1"/>
</dbReference>
<dbReference type="EMBL" id="JBBPBN010000015">
    <property type="protein sequence ID" value="KAK9022671.1"/>
    <property type="molecule type" value="Genomic_DNA"/>
</dbReference>
<dbReference type="CDD" id="cd09601">
    <property type="entry name" value="M1_APN-Q_like"/>
    <property type="match status" value="1"/>
</dbReference>
<evidence type="ECO:0000256" key="7">
    <source>
        <dbReference type="ARBA" id="ARBA00022848"/>
    </source>
</evidence>
<gene>
    <name evidence="11" type="ORF">V6N11_002918</name>
</gene>
<proteinExistence type="inferred from homology"/>
<evidence type="ECO:0000256" key="4">
    <source>
        <dbReference type="ARBA" id="ARBA00022723"/>
    </source>
</evidence>
<dbReference type="SUPFAM" id="SSF55486">
    <property type="entry name" value="Metalloproteases ('zincins'), catalytic domain"/>
    <property type="match status" value="1"/>
</dbReference>
<keyword evidence="5 9" id="KW-0378">Hydrolase</keyword>
<keyword evidence="6 9" id="KW-0862">Zinc</keyword>
<evidence type="ECO:0000313" key="11">
    <source>
        <dbReference type="EMBL" id="KAK9022671.1"/>
    </source>
</evidence>
<protein>
    <recommendedName>
        <fullName evidence="9">Aminopeptidase</fullName>
        <ecNumber evidence="9">3.4.11.-</ecNumber>
    </recommendedName>
</protein>
<keyword evidence="8 9" id="KW-0482">Metalloprotease</keyword>
<dbReference type="InterPro" id="IPR034016">
    <property type="entry name" value="M1_APN-typ"/>
</dbReference>
<evidence type="ECO:0000256" key="3">
    <source>
        <dbReference type="ARBA" id="ARBA00022670"/>
    </source>
</evidence>
<comment type="subcellular location">
    <subcellularLocation>
        <location evidence="1">Microsome membrane</location>
        <topology evidence="1">Peripheral membrane protein</topology>
    </subcellularLocation>
</comment>
<dbReference type="PROSITE" id="PS51705">
    <property type="entry name" value="G_HFLX"/>
    <property type="match status" value="1"/>
</dbReference>
<dbReference type="Gene3D" id="1.10.390.10">
    <property type="entry name" value="Neutral Protease Domain 2"/>
    <property type="match status" value="1"/>
</dbReference>
<evidence type="ECO:0000256" key="9">
    <source>
        <dbReference type="RuleBase" id="RU364040"/>
    </source>
</evidence>
<keyword evidence="4 9" id="KW-0479">Metal-binding</keyword>
<feature type="domain" description="Hflx-type G" evidence="10">
    <location>
        <begin position="1"/>
        <end position="80"/>
    </location>
</feature>
<dbReference type="InterPro" id="IPR027268">
    <property type="entry name" value="Peptidase_M4/M1_CTD_sf"/>
</dbReference>
<dbReference type="Proteomes" id="UP001396334">
    <property type="component" value="Unassembled WGS sequence"/>
</dbReference>
<evidence type="ECO:0000259" key="10">
    <source>
        <dbReference type="PROSITE" id="PS51705"/>
    </source>
</evidence>
<dbReference type="PRINTS" id="PR00756">
    <property type="entry name" value="ALADIPTASE"/>
</dbReference>
<keyword evidence="3 9" id="KW-0645">Protease</keyword>
<dbReference type="SUPFAM" id="SSF52540">
    <property type="entry name" value="P-loop containing nucleoside triphosphate hydrolases"/>
    <property type="match status" value="1"/>
</dbReference>
<dbReference type="Gene3D" id="3.40.50.300">
    <property type="entry name" value="P-loop containing nucleotide triphosphate hydrolases"/>
    <property type="match status" value="1"/>
</dbReference>
<dbReference type="Gene3D" id="1.25.50.20">
    <property type="match status" value="1"/>
</dbReference>
<comment type="cofactor">
    <cofactor evidence="9">
        <name>Zn(2+)</name>
        <dbReference type="ChEBI" id="CHEBI:29105"/>
    </cofactor>
    <text evidence="9">Binds 1 zinc ion per subunit.</text>
</comment>
<evidence type="ECO:0000256" key="5">
    <source>
        <dbReference type="ARBA" id="ARBA00022801"/>
    </source>
</evidence>
<dbReference type="InterPro" id="IPR001930">
    <property type="entry name" value="Peptidase_M1"/>
</dbReference>
<keyword evidence="9" id="KW-0031">Aminopeptidase</keyword>